<dbReference type="SUPFAM" id="SSF53901">
    <property type="entry name" value="Thiolase-like"/>
    <property type="match status" value="1"/>
</dbReference>
<name>A0ABP6Z8W6_9ACTN</name>
<keyword evidence="1" id="KW-0808">Transferase</keyword>
<organism evidence="5 6">
    <name type="scientific">Kineosporia mesophila</name>
    <dbReference type="NCBI Taxonomy" id="566012"/>
    <lineage>
        <taxon>Bacteria</taxon>
        <taxon>Bacillati</taxon>
        <taxon>Actinomycetota</taxon>
        <taxon>Actinomycetes</taxon>
        <taxon>Kineosporiales</taxon>
        <taxon>Kineosporiaceae</taxon>
        <taxon>Kineosporia</taxon>
    </lineage>
</organism>
<evidence type="ECO:0000256" key="2">
    <source>
        <dbReference type="ARBA" id="ARBA00023315"/>
    </source>
</evidence>
<sequence length="332" mass="35602">MSHFMSDTGSEDGLAQAHLHGLAHALGHRKSHLAESETAGLLESSAVDLLSSGFAWHYRCEDDQSAYDLALAAVRALPEGSLADGADAIIYSTCLPGNGNIGTAETWRSSRDVRHLMEFPASHLQAELELDRAVVIGLTQQGCTGFLGSLRLASSLLASEPEWERVLCVTADRFPPGSVYEQSFNLISDGAAACVVARSPGTFRILGTHHITNGGMAAATGEESIGSYFSYTQLLVRETLRRTGLTMADIDWIVPQNTNAAAWKILSRMLGIDENQVHMPSLPESAHAISSDHAINLSDLTASGRLRKGQRVMLLVAGHGLNWQSTVLEVTA</sequence>
<feature type="domain" description="Beta-ketoacyl-[acyl-carrier-protein] synthase III C-terminal" evidence="3">
    <location>
        <begin position="240"/>
        <end position="329"/>
    </location>
</feature>
<evidence type="ECO:0000256" key="1">
    <source>
        <dbReference type="ARBA" id="ARBA00022679"/>
    </source>
</evidence>
<dbReference type="PANTHER" id="PTHR34069:SF2">
    <property type="entry name" value="BETA-KETOACYL-[ACYL-CARRIER-PROTEIN] SYNTHASE III"/>
    <property type="match status" value="1"/>
</dbReference>
<dbReference type="InterPro" id="IPR013751">
    <property type="entry name" value="ACP_syn_III_N"/>
</dbReference>
<dbReference type="Pfam" id="PF08545">
    <property type="entry name" value="ACP_syn_III"/>
    <property type="match status" value="1"/>
</dbReference>
<evidence type="ECO:0000259" key="4">
    <source>
        <dbReference type="Pfam" id="PF08545"/>
    </source>
</evidence>
<reference evidence="6" key="1">
    <citation type="journal article" date="2019" name="Int. J. Syst. Evol. Microbiol.">
        <title>The Global Catalogue of Microorganisms (GCM) 10K type strain sequencing project: providing services to taxonomists for standard genome sequencing and annotation.</title>
        <authorList>
            <consortium name="The Broad Institute Genomics Platform"/>
            <consortium name="The Broad Institute Genome Sequencing Center for Infectious Disease"/>
            <person name="Wu L."/>
            <person name="Ma J."/>
        </authorList>
    </citation>
    <scope>NUCLEOTIDE SEQUENCE [LARGE SCALE GENOMIC DNA]</scope>
    <source>
        <strain evidence="6">JCM 16902</strain>
    </source>
</reference>
<comment type="caution">
    <text evidence="5">The sequence shown here is derived from an EMBL/GenBank/DDBJ whole genome shotgun (WGS) entry which is preliminary data.</text>
</comment>
<dbReference type="EMBL" id="BAAAZO010000002">
    <property type="protein sequence ID" value="GAA3600376.1"/>
    <property type="molecule type" value="Genomic_DNA"/>
</dbReference>
<evidence type="ECO:0000313" key="6">
    <source>
        <dbReference type="Proteomes" id="UP001501074"/>
    </source>
</evidence>
<proteinExistence type="predicted"/>
<dbReference type="Proteomes" id="UP001501074">
    <property type="component" value="Unassembled WGS sequence"/>
</dbReference>
<dbReference type="Gene3D" id="3.40.47.10">
    <property type="match status" value="2"/>
</dbReference>
<keyword evidence="6" id="KW-1185">Reference proteome</keyword>
<protein>
    <submittedName>
        <fullName evidence="5">Ketoacyl-ACP synthase III</fullName>
    </submittedName>
</protein>
<evidence type="ECO:0000313" key="5">
    <source>
        <dbReference type="EMBL" id="GAA3600376.1"/>
    </source>
</evidence>
<gene>
    <name evidence="5" type="ORF">GCM10022223_14940</name>
</gene>
<evidence type="ECO:0000259" key="3">
    <source>
        <dbReference type="Pfam" id="PF08541"/>
    </source>
</evidence>
<accession>A0ABP6Z8W6</accession>
<keyword evidence="2" id="KW-0012">Acyltransferase</keyword>
<dbReference type="InterPro" id="IPR013747">
    <property type="entry name" value="ACP_syn_III_C"/>
</dbReference>
<feature type="domain" description="Beta-ketoacyl-[acyl-carrier-protein] synthase III N-terminal" evidence="4">
    <location>
        <begin position="140"/>
        <end position="214"/>
    </location>
</feature>
<dbReference type="InterPro" id="IPR016039">
    <property type="entry name" value="Thiolase-like"/>
</dbReference>
<dbReference type="Pfam" id="PF08541">
    <property type="entry name" value="ACP_syn_III_C"/>
    <property type="match status" value="1"/>
</dbReference>
<dbReference type="PANTHER" id="PTHR34069">
    <property type="entry name" value="3-OXOACYL-[ACYL-CARRIER-PROTEIN] SYNTHASE 3"/>
    <property type="match status" value="1"/>
</dbReference>